<dbReference type="InterPro" id="IPR050191">
    <property type="entry name" value="ATP-dep_DNA_ligase"/>
</dbReference>
<dbReference type="GO" id="GO:1903461">
    <property type="term" value="P:Okazaki fragment processing involved in mitotic DNA replication"/>
    <property type="evidence" value="ECO:0007669"/>
    <property type="project" value="TreeGrafter"/>
</dbReference>
<feature type="non-terminal residue" evidence="14">
    <location>
        <position position="546"/>
    </location>
</feature>
<reference evidence="14 15" key="1">
    <citation type="submission" date="2019-09" db="EMBL/GenBank/DDBJ databases">
        <title>Bird 10,000 Genomes (B10K) Project - Family phase.</title>
        <authorList>
            <person name="Zhang G."/>
        </authorList>
    </citation>
    <scope>NUCLEOTIDE SEQUENCE [LARGE SCALE GENOMIC DNA]</scope>
    <source>
        <strain evidence="14">B10K-MSB-03</strain>
    </source>
</reference>
<gene>
    <name evidence="14" type="primary">Lig1</name>
    <name evidence="14" type="ORF">NOTORN_R11786</name>
</gene>
<dbReference type="PROSITE" id="PS50160">
    <property type="entry name" value="DNA_LIGASE_A3"/>
    <property type="match status" value="1"/>
</dbReference>
<dbReference type="SUPFAM" id="SSF117018">
    <property type="entry name" value="ATP-dependent DNA ligase DNA-binding domain"/>
    <property type="match status" value="1"/>
</dbReference>
<dbReference type="FunFam" id="3.30.470.30:FF:000002">
    <property type="entry name" value="DNA ligase"/>
    <property type="match status" value="1"/>
</dbReference>
<accession>A0A7K7BHS1</accession>
<keyword evidence="11" id="KW-0539">Nucleus</keyword>
<dbReference type="InterPro" id="IPR036599">
    <property type="entry name" value="DNA_ligase_N_sf"/>
</dbReference>
<keyword evidence="6" id="KW-0547">Nucleotide-binding</keyword>
<dbReference type="Gene3D" id="3.30.470.30">
    <property type="entry name" value="DNA ligase/mRNA capping enzyme"/>
    <property type="match status" value="1"/>
</dbReference>
<comment type="similarity">
    <text evidence="2">Belongs to the ATP-dependent DNA ligase family.</text>
</comment>
<dbReference type="InterPro" id="IPR012310">
    <property type="entry name" value="DNA_ligase_ATP-dep_cent"/>
</dbReference>
<comment type="subcellular location">
    <subcellularLocation>
        <location evidence="1">Nucleus</location>
    </subcellularLocation>
</comment>
<evidence type="ECO:0000256" key="7">
    <source>
        <dbReference type="ARBA" id="ARBA00022763"/>
    </source>
</evidence>
<keyword evidence="4" id="KW-0132">Cell division</keyword>
<proteinExistence type="inferred from homology"/>
<evidence type="ECO:0000256" key="2">
    <source>
        <dbReference type="ARBA" id="ARBA00007572"/>
    </source>
</evidence>
<dbReference type="Gene3D" id="3.30.1490.70">
    <property type="match status" value="1"/>
</dbReference>
<dbReference type="Pfam" id="PF04675">
    <property type="entry name" value="DNA_ligase_A_N"/>
    <property type="match status" value="1"/>
</dbReference>
<keyword evidence="12" id="KW-0131">Cell cycle</keyword>
<dbReference type="Proteomes" id="UP000531938">
    <property type="component" value="Unassembled WGS sequence"/>
</dbReference>
<keyword evidence="3 14" id="KW-0436">Ligase</keyword>
<dbReference type="PROSITE" id="PS00333">
    <property type="entry name" value="DNA_LIGASE_A2"/>
    <property type="match status" value="1"/>
</dbReference>
<evidence type="ECO:0000313" key="14">
    <source>
        <dbReference type="EMBL" id="NWY08034.1"/>
    </source>
</evidence>
<evidence type="ECO:0000256" key="8">
    <source>
        <dbReference type="ARBA" id="ARBA00022840"/>
    </source>
</evidence>
<dbReference type="GO" id="GO:0051301">
    <property type="term" value="P:cell division"/>
    <property type="evidence" value="ECO:0007669"/>
    <property type="project" value="UniProtKB-KW"/>
</dbReference>
<dbReference type="CDD" id="cd07900">
    <property type="entry name" value="Adenylation_DNA_ligase_I_Euk"/>
    <property type="match status" value="1"/>
</dbReference>
<sequence>RLKNIETLSNFLRSVIALSPRDLLACVYLCLNRLGPAYEGLELGVGESLLAKAVAQATGRQLEQVKSEAQEKGDLGLVAESSRGRQRTVVAPAPLSAPGVLAKLQDVARMAGAAATHKKIEVIKGLFVACRHSEARYVARSLGGKLRVGLAEQSLLVALAHAASLTPPAQGWPPAVVDAGQGKSAEARKAWLEERSQILKQTFCELPNYGLLVPALLEHGLENLPRHCRITPGIPLKPMLAQPAKGVGEVLKRLEEAAFTCEYKYDGERTQVGPRGARGGPQNLLVPPITGLRSGQIHVLESGAVYVYSRNQENTTSKYPDVVARIPKARTGRRGHVRSCILDAEAVAWDAEKKQIQPFQVLMTRKRKDVEAAAIKVQVCLYAFDMLYLNGEVSGGLRAGSSGRVPPWGDVGALVPQSLVKEPLSKRRRLLREAFVEAEGEFLFAASVDAGGAEELSEFLERSIKDSCEGLMVKTLDVEATYEIAKRSHKWLKLKKDYLEGLGDTLDLVVIGAYLGKGKRVGVYGGFLLACYDEESEEYQSICKVG</sequence>
<dbReference type="Gene3D" id="1.10.3260.10">
    <property type="entry name" value="DNA ligase, ATP-dependent, N-terminal domain"/>
    <property type="match status" value="1"/>
</dbReference>
<dbReference type="AlphaFoldDB" id="A0A7K7BHS1"/>
<dbReference type="SUPFAM" id="SSF50249">
    <property type="entry name" value="Nucleic acid-binding proteins"/>
    <property type="match status" value="1"/>
</dbReference>
<feature type="non-terminal residue" evidence="14">
    <location>
        <position position="1"/>
    </location>
</feature>
<protein>
    <submittedName>
        <fullName evidence="14">DNLI1 ligase</fullName>
    </submittedName>
</protein>
<dbReference type="Pfam" id="PF01068">
    <property type="entry name" value="DNA_ligase_A_M"/>
    <property type="match status" value="2"/>
</dbReference>
<keyword evidence="8" id="KW-0067">ATP-binding</keyword>
<evidence type="ECO:0000256" key="4">
    <source>
        <dbReference type="ARBA" id="ARBA00022618"/>
    </source>
</evidence>
<dbReference type="InterPro" id="IPR012308">
    <property type="entry name" value="DNA_ligase_ATP-dep_N"/>
</dbReference>
<dbReference type="PANTHER" id="PTHR45674">
    <property type="entry name" value="DNA LIGASE 1/3 FAMILY MEMBER"/>
    <property type="match status" value="1"/>
</dbReference>
<keyword evidence="9" id="KW-0233">DNA recombination</keyword>
<dbReference type="FunFam" id="1.10.3260.10:FF:000001">
    <property type="entry name" value="DNA ligase"/>
    <property type="match status" value="1"/>
</dbReference>
<evidence type="ECO:0000256" key="10">
    <source>
        <dbReference type="ARBA" id="ARBA00023204"/>
    </source>
</evidence>
<evidence type="ECO:0000256" key="9">
    <source>
        <dbReference type="ARBA" id="ARBA00023172"/>
    </source>
</evidence>
<organism evidence="14 15">
    <name type="scientific">Nothoprocta ornata</name>
    <dbReference type="NCBI Taxonomy" id="83376"/>
    <lineage>
        <taxon>Eukaryota</taxon>
        <taxon>Metazoa</taxon>
        <taxon>Chordata</taxon>
        <taxon>Craniata</taxon>
        <taxon>Vertebrata</taxon>
        <taxon>Euteleostomi</taxon>
        <taxon>Archelosauria</taxon>
        <taxon>Archosauria</taxon>
        <taxon>Dinosauria</taxon>
        <taxon>Saurischia</taxon>
        <taxon>Theropoda</taxon>
        <taxon>Coelurosauria</taxon>
        <taxon>Aves</taxon>
        <taxon>Palaeognathae</taxon>
        <taxon>Tinamiformes</taxon>
        <taxon>Tinamidae</taxon>
        <taxon>Nothoprocta</taxon>
    </lineage>
</organism>
<dbReference type="SUPFAM" id="SSF56091">
    <property type="entry name" value="DNA ligase/mRNA capping enzyme, catalytic domain"/>
    <property type="match status" value="1"/>
</dbReference>
<dbReference type="GO" id="GO:0006281">
    <property type="term" value="P:DNA repair"/>
    <property type="evidence" value="ECO:0007669"/>
    <property type="project" value="UniProtKB-KW"/>
</dbReference>
<keyword evidence="5" id="KW-0235">DNA replication</keyword>
<dbReference type="GO" id="GO:0005634">
    <property type="term" value="C:nucleus"/>
    <property type="evidence" value="ECO:0007669"/>
    <property type="project" value="UniProtKB-SubCell"/>
</dbReference>
<evidence type="ECO:0000313" key="15">
    <source>
        <dbReference type="Proteomes" id="UP000531938"/>
    </source>
</evidence>
<dbReference type="GO" id="GO:0003677">
    <property type="term" value="F:DNA binding"/>
    <property type="evidence" value="ECO:0007669"/>
    <property type="project" value="InterPro"/>
</dbReference>
<name>A0A7K7BHS1_9AVES</name>
<dbReference type="PANTHER" id="PTHR45674:SF4">
    <property type="entry name" value="DNA LIGASE 1"/>
    <property type="match status" value="1"/>
</dbReference>
<evidence type="ECO:0000256" key="11">
    <source>
        <dbReference type="ARBA" id="ARBA00023242"/>
    </source>
</evidence>
<dbReference type="Gene3D" id="2.40.50.140">
    <property type="entry name" value="Nucleic acid-binding proteins"/>
    <property type="match status" value="1"/>
</dbReference>
<keyword evidence="7" id="KW-0227">DNA damage</keyword>
<comment type="caution">
    <text evidence="14">The sequence shown here is derived from an EMBL/GenBank/DDBJ whole genome shotgun (WGS) entry which is preliminary data.</text>
</comment>
<keyword evidence="15" id="KW-1185">Reference proteome</keyword>
<dbReference type="EMBL" id="VZSH01000484">
    <property type="protein sequence ID" value="NWY08034.1"/>
    <property type="molecule type" value="Genomic_DNA"/>
</dbReference>
<keyword evidence="10" id="KW-0234">DNA repair</keyword>
<evidence type="ECO:0000256" key="1">
    <source>
        <dbReference type="ARBA" id="ARBA00004123"/>
    </source>
</evidence>
<dbReference type="InterPro" id="IPR016059">
    <property type="entry name" value="DNA_ligase_ATP-dep_CS"/>
</dbReference>
<evidence type="ECO:0000259" key="13">
    <source>
        <dbReference type="PROSITE" id="PS50160"/>
    </source>
</evidence>
<dbReference type="GO" id="GO:0003910">
    <property type="term" value="F:DNA ligase (ATP) activity"/>
    <property type="evidence" value="ECO:0007669"/>
    <property type="project" value="InterPro"/>
</dbReference>
<dbReference type="GO" id="GO:0006310">
    <property type="term" value="P:DNA recombination"/>
    <property type="evidence" value="ECO:0007669"/>
    <property type="project" value="UniProtKB-KW"/>
</dbReference>
<evidence type="ECO:0000256" key="5">
    <source>
        <dbReference type="ARBA" id="ARBA00022705"/>
    </source>
</evidence>
<feature type="domain" description="ATP-dependent DNA ligase family profile" evidence="13">
    <location>
        <begin position="372"/>
        <end position="533"/>
    </location>
</feature>
<evidence type="ECO:0000256" key="12">
    <source>
        <dbReference type="ARBA" id="ARBA00023306"/>
    </source>
</evidence>
<dbReference type="InterPro" id="IPR012340">
    <property type="entry name" value="NA-bd_OB-fold"/>
</dbReference>
<evidence type="ECO:0000256" key="6">
    <source>
        <dbReference type="ARBA" id="ARBA00022741"/>
    </source>
</evidence>
<evidence type="ECO:0000256" key="3">
    <source>
        <dbReference type="ARBA" id="ARBA00022598"/>
    </source>
</evidence>
<dbReference type="GO" id="GO:0005524">
    <property type="term" value="F:ATP binding"/>
    <property type="evidence" value="ECO:0007669"/>
    <property type="project" value="UniProtKB-KW"/>
</dbReference>
<dbReference type="GO" id="GO:0005739">
    <property type="term" value="C:mitochondrion"/>
    <property type="evidence" value="ECO:0007669"/>
    <property type="project" value="TreeGrafter"/>
</dbReference>